<name>A0A1C4ZSF7_MICEC</name>
<dbReference type="Gene3D" id="1.20.200.10">
    <property type="entry name" value="Fumarase/aspartase (Central domain)"/>
    <property type="match status" value="1"/>
</dbReference>
<dbReference type="InterPro" id="IPR024083">
    <property type="entry name" value="Fumarase/histidase_N"/>
</dbReference>
<keyword evidence="3 4" id="KW-0456">Lyase</keyword>
<dbReference type="Pfam" id="PF00221">
    <property type="entry name" value="Lyase_aromatic"/>
    <property type="match status" value="1"/>
</dbReference>
<evidence type="ECO:0000313" key="5">
    <source>
        <dbReference type="Proteomes" id="UP000198253"/>
    </source>
</evidence>
<keyword evidence="5" id="KW-1185">Reference proteome</keyword>
<reference evidence="5" key="1">
    <citation type="submission" date="2016-06" db="EMBL/GenBank/DDBJ databases">
        <authorList>
            <person name="Varghese N."/>
            <person name="Submissions Spin"/>
        </authorList>
    </citation>
    <scope>NUCLEOTIDE SEQUENCE [LARGE SCALE GENOMIC DNA]</scope>
    <source>
        <strain evidence="5">DSM 43816</strain>
    </source>
</reference>
<evidence type="ECO:0000313" key="4">
    <source>
        <dbReference type="EMBL" id="SCF35970.1"/>
    </source>
</evidence>
<dbReference type="InterPro" id="IPR008948">
    <property type="entry name" value="L-Aspartase-like"/>
</dbReference>
<dbReference type="RefSeq" id="WP_088984355.1">
    <property type="nucleotide sequence ID" value="NZ_LT607413.1"/>
</dbReference>
<evidence type="ECO:0000256" key="3">
    <source>
        <dbReference type="ARBA" id="ARBA00023239"/>
    </source>
</evidence>
<dbReference type="GO" id="GO:0051289">
    <property type="term" value="P:protein homotetramerization"/>
    <property type="evidence" value="ECO:0007669"/>
    <property type="project" value="UniProtKB-ARBA"/>
</dbReference>
<comment type="similarity">
    <text evidence="1">Belongs to the PAL/histidase family.</text>
</comment>
<proteinExistence type="inferred from homology"/>
<organism evidence="4 5">
    <name type="scientific">Micromonospora echinospora</name>
    <name type="common">Micromonospora purpurea</name>
    <dbReference type="NCBI Taxonomy" id="1877"/>
    <lineage>
        <taxon>Bacteria</taxon>
        <taxon>Bacillati</taxon>
        <taxon>Actinomycetota</taxon>
        <taxon>Actinomycetes</taxon>
        <taxon>Micromonosporales</taxon>
        <taxon>Micromonosporaceae</taxon>
        <taxon>Micromonospora</taxon>
    </lineage>
</organism>
<dbReference type="Gene3D" id="1.10.275.10">
    <property type="entry name" value="Fumarase/aspartase (N-terminal domain)"/>
    <property type="match status" value="1"/>
</dbReference>
<evidence type="ECO:0000256" key="2">
    <source>
        <dbReference type="ARBA" id="ARBA00022808"/>
    </source>
</evidence>
<dbReference type="PANTHER" id="PTHR10362">
    <property type="entry name" value="HISTIDINE AMMONIA-LYASE"/>
    <property type="match status" value="1"/>
</dbReference>
<dbReference type="InterPro" id="IPR001106">
    <property type="entry name" value="Aromatic_Lyase"/>
</dbReference>
<dbReference type="OrthoDB" id="9806955at2"/>
<evidence type="ECO:0000256" key="1">
    <source>
        <dbReference type="ARBA" id="ARBA00007238"/>
    </source>
</evidence>
<dbReference type="GO" id="GO:0006547">
    <property type="term" value="P:L-histidine metabolic process"/>
    <property type="evidence" value="ECO:0007669"/>
    <property type="project" value="UniProtKB-KW"/>
</dbReference>
<dbReference type="InParanoid" id="A0A1C4ZSF7"/>
<dbReference type="FunFam" id="1.20.200.10:FF:000012">
    <property type="entry name" value="Tyrosine ammonia-lyase"/>
    <property type="match status" value="1"/>
</dbReference>
<dbReference type="CDD" id="cd00332">
    <property type="entry name" value="PAL-HAL"/>
    <property type="match status" value="1"/>
</dbReference>
<dbReference type="FunFam" id="1.10.275.10:FF:000005">
    <property type="entry name" value="Histidine ammonia-lyase"/>
    <property type="match status" value="1"/>
</dbReference>
<keyword evidence="2" id="KW-0369">Histidine metabolism</keyword>
<dbReference type="AlphaFoldDB" id="A0A1C4ZSF7"/>
<dbReference type="SUPFAM" id="SSF48557">
    <property type="entry name" value="L-aspartase-like"/>
    <property type="match status" value="1"/>
</dbReference>
<dbReference type="EMBL" id="LT607413">
    <property type="protein sequence ID" value="SCF35970.1"/>
    <property type="molecule type" value="Genomic_DNA"/>
</dbReference>
<protein>
    <submittedName>
        <fullName evidence="4">Histidine ammonia-lyase</fullName>
    </submittedName>
</protein>
<accession>A0A1C4ZSF7</accession>
<dbReference type="GO" id="GO:0045548">
    <property type="term" value="F:phenylalanine ammonia-lyase activity"/>
    <property type="evidence" value="ECO:0007669"/>
    <property type="project" value="UniProtKB-ARBA"/>
</dbReference>
<dbReference type="GO" id="GO:0009800">
    <property type="term" value="P:cinnamic acid biosynthetic process"/>
    <property type="evidence" value="ECO:0007669"/>
    <property type="project" value="UniProtKB-ARBA"/>
</dbReference>
<gene>
    <name evidence="4" type="ORF">GA0070618_5716</name>
</gene>
<dbReference type="Proteomes" id="UP000198253">
    <property type="component" value="Chromosome I"/>
</dbReference>
<sequence>MNRSMPSADLVLDGRSLTIEEVVSVARPAEQVALRLSDGAADAMKSSLDLKHELLAQRIPIYGVTTGFGDSCVRQIAPEKAWDLQRNLVLYHLNGVGPTATPEVARASMLIRANSLARGVSAIRPGTVELLLRLVERDVLPLIPERGSLGASGDLVPLCYVAAALIGEGDVAHRGTVRPVADALAEEGLEPVRLEPKEGLSLINGTSFTAAFAALATADAEELAFVADLATAMSCEALLGNASHFHPFVHDSKPHPGQGHSAGLVRALLAGSALTTSYEEILLRREPLRERGYVRLDHRIQDKYSIRCAPHVTGVLRDTLTWVRPWVTTEINSATDNPLFDGELGALHHGGNFYAGHLGQAMDSLKVAVANIADLLDRQLELIVDEKFNNGLTPNLVSPTAPDDARAGLNHGFKGMQIACSAVTAEALKMAAPATVFSRSTEAHNQDKVSMGTIAARDARTIVELTRNVAAIHLIALAQAIDLRGVENASPAVRRVHAAIREVSPFVDGDRRLDLDVEAVAGLIRTGALRRAAGVAAPSDPAPVA</sequence>